<evidence type="ECO:0000313" key="4">
    <source>
        <dbReference type="Proteomes" id="UP000192534"/>
    </source>
</evidence>
<keyword evidence="4" id="KW-1185">Reference proteome</keyword>
<accession>A0A1X0IR75</accession>
<proteinExistence type="predicted"/>
<dbReference type="SUPFAM" id="SSF53474">
    <property type="entry name" value="alpha/beta-Hydrolases"/>
    <property type="match status" value="1"/>
</dbReference>
<evidence type="ECO:0000256" key="1">
    <source>
        <dbReference type="ARBA" id="ARBA00022801"/>
    </source>
</evidence>
<evidence type="ECO:0000259" key="2">
    <source>
        <dbReference type="Pfam" id="PF00561"/>
    </source>
</evidence>
<evidence type="ECO:0000313" key="3">
    <source>
        <dbReference type="EMBL" id="ORB50937.1"/>
    </source>
</evidence>
<dbReference type="Proteomes" id="UP000192534">
    <property type="component" value="Unassembled WGS sequence"/>
</dbReference>
<sequence>MCLAGTVLASTERLVDVDGVRLRVLEAGERGAPVVVLAHGFPELAYSWRHQIPVLAEAGYHVLAPDQRGYGGSSAPEAVEAYDIHRLTGDLVALLDSEVGGGAARAVFIGHDWGAMVVWHTALLHPDRVRAVAGLSVPPIPRARSRPTERWREKFGEDFYMLRFQEPGKADAEMAADVAATMRDMFADLSPSARPGWISDAEFDHYVAEFGRTGFTGALNWYRNYDRNWESTPQLADAHITVPALFIGGTDDPIAPTMNPARAREVVAGPYTERWIDGAGHWVQQERPDEVNRMLLEFLREVESS</sequence>
<feature type="domain" description="AB hydrolase-1" evidence="2">
    <location>
        <begin position="33"/>
        <end position="287"/>
    </location>
</feature>
<reference evidence="3 4" key="1">
    <citation type="submission" date="2016-12" db="EMBL/GenBank/DDBJ databases">
        <title>The new phylogeny of genus Mycobacterium.</title>
        <authorList>
            <person name="Tortoli E."/>
            <person name="Trovato A."/>
            <person name="Cirillo D.M."/>
        </authorList>
    </citation>
    <scope>NUCLEOTIDE SEQUENCE [LARGE SCALE GENOMIC DNA]</scope>
    <source>
        <strain evidence="3 4">DSM 44223</strain>
    </source>
</reference>
<dbReference type="Pfam" id="PF00561">
    <property type="entry name" value="Abhydrolase_1"/>
    <property type="match status" value="1"/>
</dbReference>
<dbReference type="Gene3D" id="3.40.50.1820">
    <property type="entry name" value="alpha/beta hydrolase"/>
    <property type="match status" value="1"/>
</dbReference>
<dbReference type="GO" id="GO:0016787">
    <property type="term" value="F:hydrolase activity"/>
    <property type="evidence" value="ECO:0007669"/>
    <property type="project" value="UniProtKB-KW"/>
</dbReference>
<gene>
    <name evidence="3" type="ORF">BST42_18520</name>
</gene>
<dbReference type="InterPro" id="IPR000073">
    <property type="entry name" value="AB_hydrolase_1"/>
</dbReference>
<dbReference type="OrthoDB" id="2987348at2"/>
<protein>
    <submittedName>
        <fullName evidence="3">Epoxide hydrolase</fullName>
    </submittedName>
</protein>
<keyword evidence="1 3" id="KW-0378">Hydrolase</keyword>
<dbReference type="InterPro" id="IPR029058">
    <property type="entry name" value="AB_hydrolase_fold"/>
</dbReference>
<dbReference type="PRINTS" id="PR00412">
    <property type="entry name" value="EPOXHYDRLASE"/>
</dbReference>
<comment type="caution">
    <text evidence="3">The sequence shown here is derived from an EMBL/GenBank/DDBJ whole genome shotgun (WGS) entry which is preliminary data.</text>
</comment>
<dbReference type="InterPro" id="IPR000639">
    <property type="entry name" value="Epox_hydrolase-like"/>
</dbReference>
<name>A0A1X0IR75_MYCRH</name>
<organism evidence="3 4">
    <name type="scientific">Mycolicibacterium rhodesiae</name>
    <name type="common">Mycobacterium rhodesiae</name>
    <dbReference type="NCBI Taxonomy" id="36814"/>
    <lineage>
        <taxon>Bacteria</taxon>
        <taxon>Bacillati</taxon>
        <taxon>Actinomycetota</taxon>
        <taxon>Actinomycetes</taxon>
        <taxon>Mycobacteriales</taxon>
        <taxon>Mycobacteriaceae</taxon>
        <taxon>Mycolicibacterium</taxon>
    </lineage>
</organism>
<dbReference type="EMBL" id="MVIH01000009">
    <property type="protein sequence ID" value="ORB50937.1"/>
    <property type="molecule type" value="Genomic_DNA"/>
</dbReference>
<dbReference type="AlphaFoldDB" id="A0A1X0IR75"/>
<dbReference type="PANTHER" id="PTHR43329">
    <property type="entry name" value="EPOXIDE HYDROLASE"/>
    <property type="match status" value="1"/>
</dbReference>